<feature type="DNA-binding region" description="H-T-H motif" evidence="4">
    <location>
        <begin position="52"/>
        <end position="71"/>
    </location>
</feature>
<proteinExistence type="predicted"/>
<dbReference type="GO" id="GO:0003700">
    <property type="term" value="F:DNA-binding transcription factor activity"/>
    <property type="evidence" value="ECO:0007669"/>
    <property type="project" value="TreeGrafter"/>
</dbReference>
<gene>
    <name evidence="6" type="ORF">EFL26_09465</name>
</gene>
<name>A0A3N0GRB8_9ACTN</name>
<dbReference type="SUPFAM" id="SSF48498">
    <property type="entry name" value="Tetracyclin repressor-like, C-terminal domain"/>
    <property type="match status" value="1"/>
</dbReference>
<evidence type="ECO:0000256" key="2">
    <source>
        <dbReference type="ARBA" id="ARBA00023125"/>
    </source>
</evidence>
<dbReference type="Pfam" id="PF00440">
    <property type="entry name" value="TetR_N"/>
    <property type="match status" value="1"/>
</dbReference>
<dbReference type="Proteomes" id="UP000279994">
    <property type="component" value="Unassembled WGS sequence"/>
</dbReference>
<dbReference type="InterPro" id="IPR036271">
    <property type="entry name" value="Tet_transcr_reg_TetR-rel_C_sf"/>
</dbReference>
<dbReference type="AlphaFoldDB" id="A0A3N0GRB8"/>
<accession>A0A3N0GRB8</accession>
<evidence type="ECO:0000259" key="5">
    <source>
        <dbReference type="PROSITE" id="PS50977"/>
    </source>
</evidence>
<keyword evidence="1" id="KW-0805">Transcription regulation</keyword>
<dbReference type="InterPro" id="IPR050109">
    <property type="entry name" value="HTH-type_TetR-like_transc_reg"/>
</dbReference>
<dbReference type="Gene3D" id="1.10.10.60">
    <property type="entry name" value="Homeodomain-like"/>
    <property type="match status" value="1"/>
</dbReference>
<evidence type="ECO:0000313" key="7">
    <source>
        <dbReference type="Proteomes" id="UP000279994"/>
    </source>
</evidence>
<evidence type="ECO:0000256" key="3">
    <source>
        <dbReference type="ARBA" id="ARBA00023163"/>
    </source>
</evidence>
<protein>
    <submittedName>
        <fullName evidence="6">TetR/AcrR family transcriptional regulator</fullName>
    </submittedName>
</protein>
<dbReference type="PANTHER" id="PTHR30055:SF151">
    <property type="entry name" value="TRANSCRIPTIONAL REGULATORY PROTEIN"/>
    <property type="match status" value="1"/>
</dbReference>
<dbReference type="Pfam" id="PF02909">
    <property type="entry name" value="TetR_C_1"/>
    <property type="match status" value="1"/>
</dbReference>
<dbReference type="InterPro" id="IPR004111">
    <property type="entry name" value="Repressor_TetR_C"/>
</dbReference>
<dbReference type="InterPro" id="IPR009057">
    <property type="entry name" value="Homeodomain-like_sf"/>
</dbReference>
<dbReference type="EMBL" id="RJSF01000036">
    <property type="protein sequence ID" value="RNM14939.1"/>
    <property type="molecule type" value="Genomic_DNA"/>
</dbReference>
<comment type="caution">
    <text evidence="6">The sequence shown here is derived from an EMBL/GenBank/DDBJ whole genome shotgun (WGS) entry which is preliminary data.</text>
</comment>
<dbReference type="InterPro" id="IPR001647">
    <property type="entry name" value="HTH_TetR"/>
</dbReference>
<keyword evidence="3" id="KW-0804">Transcription</keyword>
<sequence length="238" mass="25925">MTEETTELPRSVRELWGLTDHGRRGPKPAMSVQAIAGAAVELADSDGLDAVTMAAVAKRLGFTTMSLYRYVESRQELLMAMVDEALGPPPALNRRRGWRGQVEEWARAEAVQLLTHPWVVEVRTATPPIGPHTIAWMEVGFAALMKSGLAPDKAASSLLIVDGYARSHVRLALQYAAPGATEAWPAQLRALLDPARFPAVHAVLESGAFEDGGDDFPSEEFEFGLRLLLEGIERLARS</sequence>
<dbReference type="Gene3D" id="1.10.357.10">
    <property type="entry name" value="Tetracycline Repressor, domain 2"/>
    <property type="match status" value="1"/>
</dbReference>
<dbReference type="PROSITE" id="PS50977">
    <property type="entry name" value="HTH_TETR_2"/>
    <property type="match status" value="1"/>
</dbReference>
<evidence type="ECO:0000256" key="1">
    <source>
        <dbReference type="ARBA" id="ARBA00023015"/>
    </source>
</evidence>
<feature type="domain" description="HTH tetR-type" evidence="5">
    <location>
        <begin position="29"/>
        <end position="89"/>
    </location>
</feature>
<keyword evidence="7" id="KW-1185">Reference proteome</keyword>
<dbReference type="OrthoDB" id="329481at2"/>
<organism evidence="6 7">
    <name type="scientific">Nocardioides pocheonensis</name>
    <dbReference type="NCBI Taxonomy" id="661485"/>
    <lineage>
        <taxon>Bacteria</taxon>
        <taxon>Bacillati</taxon>
        <taxon>Actinomycetota</taxon>
        <taxon>Actinomycetes</taxon>
        <taxon>Propionibacteriales</taxon>
        <taxon>Nocardioidaceae</taxon>
        <taxon>Nocardioides</taxon>
    </lineage>
</organism>
<evidence type="ECO:0000256" key="4">
    <source>
        <dbReference type="PROSITE-ProRule" id="PRU00335"/>
    </source>
</evidence>
<reference evidence="6 7" key="1">
    <citation type="submission" date="2018-11" db="EMBL/GenBank/DDBJ databases">
        <authorList>
            <person name="Li F."/>
        </authorList>
    </citation>
    <scope>NUCLEOTIDE SEQUENCE [LARGE SCALE GENOMIC DNA]</scope>
    <source>
        <strain evidence="6 7">Gsoil 818</strain>
    </source>
</reference>
<dbReference type="RefSeq" id="WP_123222651.1">
    <property type="nucleotide sequence ID" value="NZ_RJSF01000036.1"/>
</dbReference>
<keyword evidence="2 4" id="KW-0238">DNA-binding</keyword>
<dbReference type="GO" id="GO:0045892">
    <property type="term" value="P:negative regulation of DNA-templated transcription"/>
    <property type="evidence" value="ECO:0007669"/>
    <property type="project" value="InterPro"/>
</dbReference>
<evidence type="ECO:0000313" key="6">
    <source>
        <dbReference type="EMBL" id="RNM14939.1"/>
    </source>
</evidence>
<dbReference type="PANTHER" id="PTHR30055">
    <property type="entry name" value="HTH-TYPE TRANSCRIPTIONAL REGULATOR RUTR"/>
    <property type="match status" value="1"/>
</dbReference>
<dbReference type="SUPFAM" id="SSF46689">
    <property type="entry name" value="Homeodomain-like"/>
    <property type="match status" value="1"/>
</dbReference>
<dbReference type="GO" id="GO:0000976">
    <property type="term" value="F:transcription cis-regulatory region binding"/>
    <property type="evidence" value="ECO:0007669"/>
    <property type="project" value="TreeGrafter"/>
</dbReference>